<evidence type="ECO:0000313" key="2">
    <source>
        <dbReference type="EMBL" id="CAF9916256.1"/>
    </source>
</evidence>
<dbReference type="EMBL" id="CAJPDS010000017">
    <property type="protein sequence ID" value="CAF9916256.1"/>
    <property type="molecule type" value="Genomic_DNA"/>
</dbReference>
<organism evidence="2 3">
    <name type="scientific">Heterodermia speciosa</name>
    <dbReference type="NCBI Taxonomy" id="116794"/>
    <lineage>
        <taxon>Eukaryota</taxon>
        <taxon>Fungi</taxon>
        <taxon>Dikarya</taxon>
        <taxon>Ascomycota</taxon>
        <taxon>Pezizomycotina</taxon>
        <taxon>Lecanoromycetes</taxon>
        <taxon>OSLEUM clade</taxon>
        <taxon>Lecanoromycetidae</taxon>
        <taxon>Caliciales</taxon>
        <taxon>Physciaceae</taxon>
        <taxon>Heterodermia</taxon>
    </lineage>
</organism>
<feature type="compositionally biased region" description="Low complexity" evidence="1">
    <location>
        <begin position="129"/>
        <end position="164"/>
    </location>
</feature>
<feature type="region of interest" description="Disordered" evidence="1">
    <location>
        <begin position="186"/>
        <end position="230"/>
    </location>
</feature>
<comment type="caution">
    <text evidence="2">The sequence shown here is derived from an EMBL/GenBank/DDBJ whole genome shotgun (WGS) entry which is preliminary data.</text>
</comment>
<sequence>MFELHRAKYPSSLVLTAMGVFSAAITYAQSSPFPVFSIATETASDGRVYQGFEYTALNSAGSKTSNFEIFSTNSADSVIAGNLVTETDAAGSIIQSFKTMPYTLNGTSSSSTGTPLLSVTAGTSSPSIVSTGATTSSRVSSRASLSSLGTGISNGGSSSVAAGSNSTLAVSPTIGTGTGIVSIASSSSASPAIPTTSFPSSTTSEPVSDTPSTSNPVSNPTTQGSESPSSIAIIATTPVVKGTTSGYELIFTNSNGQTESTFELTLGPIIPSETPTSSILGGITIPPQTTTESGPFSTITTEIPGLTTHSVTTTKLDGSSGPTVLPIWWCGLGGCPGGSGGGGHSGIIIFPLTGPPGGGVIPPPDGFPEIDIDTDGQPEVKSDSNPSTKPTDDGTTQSTEDGITQQTTQSSTATTFSTITTSGGNTTTSFGTTATTGTSGVTEYTLPTQVHELYSMDIADLDQIAADIASMQSAGGNSTEPPSTTAPVTSTVPPSTSTAAPTSSPPPSTSVAPSTSLPPTTSFPPSSPTEAPTPTITPAPSGTLSCGSDSAPIATSSVSALISAFCSGDATYDPGAPTIDSSHPEADNHDIPDLEDDKQVYNNIYATLATGRAGCASATFDLSARSALCSGYFASITASCSKAGGMLTSAGCFDWGVKAFTAGSGEGKWS</sequence>
<accession>A0A8H3EZ77</accession>
<dbReference type="AlphaFoldDB" id="A0A8H3EZ77"/>
<evidence type="ECO:0000256" key="1">
    <source>
        <dbReference type="SAM" id="MobiDB-lite"/>
    </source>
</evidence>
<dbReference type="Proteomes" id="UP000664521">
    <property type="component" value="Unassembled WGS sequence"/>
</dbReference>
<feature type="compositionally biased region" description="Low complexity" evidence="1">
    <location>
        <begin position="402"/>
        <end position="440"/>
    </location>
</feature>
<feature type="compositionally biased region" description="Polar residues" evidence="1">
    <location>
        <begin position="209"/>
        <end position="230"/>
    </location>
</feature>
<feature type="compositionally biased region" description="Low complexity" evidence="1">
    <location>
        <begin position="509"/>
        <end position="520"/>
    </location>
</feature>
<protein>
    <submittedName>
        <fullName evidence="2">Uncharacterized protein</fullName>
    </submittedName>
</protein>
<keyword evidence="3" id="KW-1185">Reference proteome</keyword>
<feature type="region of interest" description="Disordered" evidence="1">
    <location>
        <begin position="120"/>
        <end position="164"/>
    </location>
</feature>
<name>A0A8H3EZ77_9LECA</name>
<feature type="region of interest" description="Disordered" evidence="1">
    <location>
        <begin position="355"/>
        <end position="440"/>
    </location>
</feature>
<gene>
    <name evidence="2" type="ORF">HETSPECPRED_002806</name>
</gene>
<evidence type="ECO:0000313" key="3">
    <source>
        <dbReference type="Proteomes" id="UP000664521"/>
    </source>
</evidence>
<feature type="compositionally biased region" description="Low complexity" evidence="1">
    <location>
        <begin position="528"/>
        <end position="541"/>
    </location>
</feature>
<feature type="compositionally biased region" description="Low complexity" evidence="1">
    <location>
        <begin position="186"/>
        <end position="208"/>
    </location>
</feature>
<proteinExistence type="predicted"/>
<reference evidence="2" key="1">
    <citation type="submission" date="2021-03" db="EMBL/GenBank/DDBJ databases">
        <authorList>
            <person name="Tagirdzhanova G."/>
        </authorList>
    </citation>
    <scope>NUCLEOTIDE SEQUENCE</scope>
</reference>
<feature type="compositionally biased region" description="Polar residues" evidence="1">
    <location>
        <begin position="383"/>
        <end position="401"/>
    </location>
</feature>
<feature type="compositionally biased region" description="Low complexity" evidence="1">
    <location>
        <begin position="478"/>
        <end position="502"/>
    </location>
</feature>
<feature type="region of interest" description="Disordered" evidence="1">
    <location>
        <begin position="472"/>
        <end position="549"/>
    </location>
</feature>